<dbReference type="Pfam" id="PF00195">
    <property type="entry name" value="Chal_sti_synt_N"/>
    <property type="match status" value="1"/>
</dbReference>
<keyword evidence="3" id="KW-0012">Acyltransferase</keyword>
<dbReference type="Gene3D" id="3.40.47.10">
    <property type="match status" value="2"/>
</dbReference>
<gene>
    <name evidence="6" type="ORF">STRCI_008540</name>
</gene>
<evidence type="ECO:0000259" key="4">
    <source>
        <dbReference type="Pfam" id="PF00195"/>
    </source>
</evidence>
<evidence type="ECO:0000313" key="7">
    <source>
        <dbReference type="Proteomes" id="UP001164439"/>
    </source>
</evidence>
<dbReference type="InterPro" id="IPR001099">
    <property type="entry name" value="Chalcone/stilbene_synt_N"/>
</dbReference>
<dbReference type="Pfam" id="PF02797">
    <property type="entry name" value="Chal_sti_synt_C"/>
    <property type="match status" value="1"/>
</dbReference>
<accession>A0ABY7KTY8</accession>
<evidence type="ECO:0000313" key="6">
    <source>
        <dbReference type="EMBL" id="WAZ26877.1"/>
    </source>
</evidence>
<feature type="domain" description="Chalcone/stilbene synthase C-terminal" evidence="5">
    <location>
        <begin position="220"/>
        <end position="357"/>
    </location>
</feature>
<dbReference type="PANTHER" id="PTHR11877:SF99">
    <property type="entry name" value="1,3,6,8-TETRAHYDROXYNAPHTHALENE SYNTHASE"/>
    <property type="match status" value="1"/>
</dbReference>
<name>A0ABY7KTY8_9ACTN</name>
<evidence type="ECO:0000256" key="2">
    <source>
        <dbReference type="ARBA" id="ARBA00022679"/>
    </source>
</evidence>
<evidence type="ECO:0000256" key="3">
    <source>
        <dbReference type="ARBA" id="ARBA00023315"/>
    </source>
</evidence>
<keyword evidence="7" id="KW-1185">Reference proteome</keyword>
<dbReference type="InterPro" id="IPR016039">
    <property type="entry name" value="Thiolase-like"/>
</dbReference>
<organism evidence="6 7">
    <name type="scientific">Streptomyces cinnabarinus</name>
    <dbReference type="NCBI Taxonomy" id="67287"/>
    <lineage>
        <taxon>Bacteria</taxon>
        <taxon>Bacillati</taxon>
        <taxon>Actinomycetota</taxon>
        <taxon>Actinomycetes</taxon>
        <taxon>Kitasatosporales</taxon>
        <taxon>Streptomycetaceae</taxon>
        <taxon>Streptomyces</taxon>
    </lineage>
</organism>
<dbReference type="SUPFAM" id="SSF53901">
    <property type="entry name" value="Thiolase-like"/>
    <property type="match status" value="1"/>
</dbReference>
<proteinExistence type="inferred from homology"/>
<evidence type="ECO:0000259" key="5">
    <source>
        <dbReference type="Pfam" id="PF02797"/>
    </source>
</evidence>
<dbReference type="Proteomes" id="UP001164439">
    <property type="component" value="Chromosome"/>
</dbReference>
<dbReference type="EMBL" id="CP114413">
    <property type="protein sequence ID" value="WAZ26877.1"/>
    <property type="molecule type" value="Genomic_DNA"/>
</dbReference>
<keyword evidence="2" id="KW-0808">Transferase</keyword>
<dbReference type="RefSeq" id="WP_269664363.1">
    <property type="nucleotide sequence ID" value="NZ_CP114413.1"/>
</dbReference>
<feature type="domain" description="Chalcone/stilbene synthase N-terminal" evidence="4">
    <location>
        <begin position="77"/>
        <end position="208"/>
    </location>
</feature>
<dbReference type="InterPro" id="IPR011141">
    <property type="entry name" value="Polyketide_synthase_type-III"/>
</dbReference>
<dbReference type="PANTHER" id="PTHR11877">
    <property type="entry name" value="HYDROXYMETHYLGLUTARYL-COA SYNTHASE"/>
    <property type="match status" value="1"/>
</dbReference>
<comment type="similarity">
    <text evidence="1">Belongs to the thiolase-like superfamily. Chalcone/stilbene synthases family.</text>
</comment>
<dbReference type="PIRSF" id="PIRSF000451">
    <property type="entry name" value="PKS_III"/>
    <property type="match status" value="1"/>
</dbReference>
<dbReference type="InterPro" id="IPR012328">
    <property type="entry name" value="Chalcone/stilbene_synt_C"/>
</dbReference>
<protein>
    <recommendedName>
        <fullName evidence="8">Type III polyketide synthase</fullName>
    </recommendedName>
</protein>
<evidence type="ECO:0000256" key="1">
    <source>
        <dbReference type="ARBA" id="ARBA00005531"/>
    </source>
</evidence>
<evidence type="ECO:0008006" key="8">
    <source>
        <dbReference type="Google" id="ProtNLM"/>
    </source>
</evidence>
<reference evidence="6" key="1">
    <citation type="submission" date="2022-12" db="EMBL/GenBank/DDBJ databases">
        <authorList>
            <person name="Ruckert C."/>
            <person name="Busche T."/>
            <person name="Kalinowski J."/>
            <person name="Wittmann C."/>
        </authorList>
    </citation>
    <scope>NUCLEOTIDE SEQUENCE</scope>
    <source>
        <strain evidence="6">DSM 40467</strain>
    </source>
</reference>
<sequence length="361" mass="37959">MTSLVSIRGLLPPHRYAQSEFADAALAHRPDPFPAGPKTVSHAAARRMFANSGVQHRHTVQPLTDSFRLTSAARASRLQREKIVEYGAAALTDALTDAGLRPNEVDLLVTTSCMAIGSPPWDLDVARLAGLRSDVQRLPLLEMGCAGGVALVARMHQHLKGNLGQIAVGVASEAPTVMAGQSTKAFSRLVEWALFGDGSAAVVMTGADRCVPAARSPRVVDAMSMLLPDSSGFTGWRVAEDGIETFLGPGLPALVETFAPPAVERLLSRHQLTVDDVGVWVCHPGSALVIDGFGKGLSLADDTMALSRSVLARNGNIFSAGTLHILADAIKTASPAGDWGVVAAFGPGIVAELVLLRWDGR</sequence>